<evidence type="ECO:0000313" key="1">
    <source>
        <dbReference type="EMBL" id="GBN08585.1"/>
    </source>
</evidence>
<gene>
    <name evidence="1" type="ORF">AVEN_264861_1</name>
</gene>
<dbReference type="Proteomes" id="UP000499080">
    <property type="component" value="Unassembled WGS sequence"/>
</dbReference>
<accession>A0A4Y2L1V3</accession>
<comment type="caution">
    <text evidence="1">The sequence shown here is derived from an EMBL/GenBank/DDBJ whole genome shotgun (WGS) entry which is preliminary data.</text>
</comment>
<proteinExistence type="predicted"/>
<name>A0A4Y2L1V3_ARAVE</name>
<reference evidence="1 2" key="1">
    <citation type="journal article" date="2019" name="Sci. Rep.">
        <title>Orb-weaving spider Araneus ventricosus genome elucidates the spidroin gene catalogue.</title>
        <authorList>
            <person name="Kono N."/>
            <person name="Nakamura H."/>
            <person name="Ohtoshi R."/>
            <person name="Moran D.A.P."/>
            <person name="Shinohara A."/>
            <person name="Yoshida Y."/>
            <person name="Fujiwara M."/>
            <person name="Mori M."/>
            <person name="Tomita M."/>
            <person name="Arakawa K."/>
        </authorList>
    </citation>
    <scope>NUCLEOTIDE SEQUENCE [LARGE SCALE GENOMIC DNA]</scope>
</reference>
<sequence length="87" mass="10261">MQKAAGAYSEECISVRLRFKMRGRQEEKNHILLEEPSKAFHTLKHIKRISINWALCNKREFYHAKKCATCQKIGLTAWAKKRKNNPF</sequence>
<dbReference type="EMBL" id="BGPR01005272">
    <property type="protein sequence ID" value="GBN08585.1"/>
    <property type="molecule type" value="Genomic_DNA"/>
</dbReference>
<organism evidence="1 2">
    <name type="scientific">Araneus ventricosus</name>
    <name type="common">Orbweaver spider</name>
    <name type="synonym">Epeira ventricosa</name>
    <dbReference type="NCBI Taxonomy" id="182803"/>
    <lineage>
        <taxon>Eukaryota</taxon>
        <taxon>Metazoa</taxon>
        <taxon>Ecdysozoa</taxon>
        <taxon>Arthropoda</taxon>
        <taxon>Chelicerata</taxon>
        <taxon>Arachnida</taxon>
        <taxon>Araneae</taxon>
        <taxon>Araneomorphae</taxon>
        <taxon>Entelegynae</taxon>
        <taxon>Araneoidea</taxon>
        <taxon>Araneidae</taxon>
        <taxon>Araneus</taxon>
    </lineage>
</organism>
<evidence type="ECO:0000313" key="2">
    <source>
        <dbReference type="Proteomes" id="UP000499080"/>
    </source>
</evidence>
<dbReference type="AlphaFoldDB" id="A0A4Y2L1V3"/>
<dbReference type="OrthoDB" id="7964316at2759"/>
<protein>
    <submittedName>
        <fullName evidence="1">Uncharacterized protein</fullName>
    </submittedName>
</protein>
<keyword evidence="2" id="KW-1185">Reference proteome</keyword>